<sequence length="374" mass="43177">MSLLAKLLKQKNNLIKSAILNVQNNYLNEQCIIVDENDNPLRSESKRFCHSAETLALHRAFSVFLFTENNEMILQKRAAQKLTFPSLWTNACCSHPLWNEYEMCTDMNNIGIRRAARRKLNHELGILSANIDQMKIMGRFLYKAMHDDNWGEHELDYVIVLRDCDINQIKPNPEEVEAIAVVTSMEELAEILKSIMYTVWTRANAIFAFMLSVLSALTFCVFVSTVWLPNTAPVTLSANNIRVKNFVDYTSEDSRSDVVMAELSIKVDVASIFNWNVKEIFMFLVAEYSTPKTPLNQIVLWDKVLRRGEWSKVHEENITPKYYFMDDGMNLLNHKNVTLVLRWNVVPNVGYLATAQGEGQYRVEFPSNYYSGRF</sequence>
<gene>
    <name evidence="17" type="ORF">NAV_LOCUS2346</name>
</gene>
<dbReference type="PANTHER" id="PTHR10885">
    <property type="entry name" value="ISOPENTENYL-DIPHOSPHATE DELTA-ISOMERASE"/>
    <property type="match status" value="1"/>
</dbReference>
<evidence type="ECO:0000259" key="16">
    <source>
        <dbReference type="PROSITE" id="PS51462"/>
    </source>
</evidence>
<dbReference type="OrthoDB" id="510307at2759"/>
<organism evidence="17 18">
    <name type="scientific">Acanthocheilonema viteae</name>
    <name type="common">Filarial nematode worm</name>
    <name type="synonym">Dipetalonema viteae</name>
    <dbReference type="NCBI Taxonomy" id="6277"/>
    <lineage>
        <taxon>Eukaryota</taxon>
        <taxon>Metazoa</taxon>
        <taxon>Ecdysozoa</taxon>
        <taxon>Nematoda</taxon>
        <taxon>Chromadorea</taxon>
        <taxon>Rhabditida</taxon>
        <taxon>Spirurina</taxon>
        <taxon>Spiruromorpha</taxon>
        <taxon>Filarioidea</taxon>
        <taxon>Onchocercidae</taxon>
        <taxon>Acanthocheilonema</taxon>
    </lineage>
</organism>
<comment type="similarity">
    <text evidence="5">Belongs to the IPP isomerase type 1 family.</text>
</comment>
<dbReference type="Gene3D" id="3.90.79.10">
    <property type="entry name" value="Nucleoside Triphosphate Pyrophosphohydrolase"/>
    <property type="match status" value="1"/>
</dbReference>
<dbReference type="EMBL" id="UPTC01000242">
    <property type="protein sequence ID" value="VBB27516.1"/>
    <property type="molecule type" value="Genomic_DNA"/>
</dbReference>
<comment type="function">
    <text evidence="2">Catalyzes the 1,3-allylic rearrangement of the homoallylic substrate isopentenyl (IPP) to its highly electrophilic allylic isomer, dimethylallyl diphosphate (DMAPP).</text>
</comment>
<evidence type="ECO:0000256" key="3">
    <source>
        <dbReference type="ARBA" id="ARBA00004648"/>
    </source>
</evidence>
<evidence type="ECO:0000256" key="12">
    <source>
        <dbReference type="ARBA" id="ARBA00023136"/>
    </source>
</evidence>
<keyword evidence="10" id="KW-0735">Signal-anchor</keyword>
<evidence type="ECO:0000256" key="15">
    <source>
        <dbReference type="SAM" id="Phobius"/>
    </source>
</evidence>
<dbReference type="SUPFAM" id="SSF55811">
    <property type="entry name" value="Nudix"/>
    <property type="match status" value="1"/>
</dbReference>
<dbReference type="Pfam" id="PF00293">
    <property type="entry name" value="NUDIX"/>
    <property type="match status" value="1"/>
</dbReference>
<reference evidence="17 18" key="1">
    <citation type="submission" date="2018-08" db="EMBL/GenBank/DDBJ databases">
        <authorList>
            <person name="Laetsch R D."/>
            <person name="Stevens L."/>
            <person name="Kumar S."/>
            <person name="Blaxter L. M."/>
        </authorList>
    </citation>
    <scope>NUCLEOTIDE SEQUENCE [LARGE SCALE GENOMIC DNA]</scope>
</reference>
<dbReference type="GO" id="GO:0006465">
    <property type="term" value="P:signal peptide processing"/>
    <property type="evidence" value="ECO:0007669"/>
    <property type="project" value="InterPro"/>
</dbReference>
<evidence type="ECO:0000313" key="18">
    <source>
        <dbReference type="Proteomes" id="UP000276991"/>
    </source>
</evidence>
<protein>
    <recommendedName>
        <fullName evidence="7">isopentenyl-diphosphate Delta-isomerase</fullName>
        <ecNumber evidence="7">5.3.3.2</ecNumber>
    </recommendedName>
</protein>
<dbReference type="AlphaFoldDB" id="A0A498S2I8"/>
<dbReference type="NCBIfam" id="TIGR02150">
    <property type="entry name" value="IPP_isom_1"/>
    <property type="match status" value="1"/>
</dbReference>
<comment type="similarity">
    <text evidence="6">Belongs to the SPCS3 family.</text>
</comment>
<dbReference type="UniPathway" id="UPA00059">
    <property type="reaction ID" value="UER00104"/>
</dbReference>
<evidence type="ECO:0000256" key="4">
    <source>
        <dbReference type="ARBA" id="ARBA00004826"/>
    </source>
</evidence>
<dbReference type="GO" id="GO:0009240">
    <property type="term" value="P:isopentenyl diphosphate biosynthetic process"/>
    <property type="evidence" value="ECO:0007669"/>
    <property type="project" value="TreeGrafter"/>
</dbReference>
<evidence type="ECO:0000256" key="5">
    <source>
        <dbReference type="ARBA" id="ARBA00007579"/>
    </source>
</evidence>
<evidence type="ECO:0000256" key="14">
    <source>
        <dbReference type="ARBA" id="ARBA00023235"/>
    </source>
</evidence>
<dbReference type="InterPro" id="IPR015797">
    <property type="entry name" value="NUDIX_hydrolase-like_dom_sf"/>
</dbReference>
<dbReference type="PANTHER" id="PTHR10885:SF0">
    <property type="entry name" value="ISOPENTENYL-DIPHOSPHATE DELTA-ISOMERASE"/>
    <property type="match status" value="1"/>
</dbReference>
<evidence type="ECO:0000256" key="2">
    <source>
        <dbReference type="ARBA" id="ARBA00003951"/>
    </source>
</evidence>
<evidence type="ECO:0000256" key="6">
    <source>
        <dbReference type="ARBA" id="ARBA00009289"/>
    </source>
</evidence>
<keyword evidence="18" id="KW-1185">Reference proteome</keyword>
<dbReference type="GO" id="GO:0004452">
    <property type="term" value="F:isopentenyl-diphosphate delta-isomerase activity"/>
    <property type="evidence" value="ECO:0007669"/>
    <property type="project" value="UniProtKB-EC"/>
</dbReference>
<evidence type="ECO:0000256" key="8">
    <source>
        <dbReference type="ARBA" id="ARBA00022692"/>
    </source>
</evidence>
<dbReference type="GO" id="GO:0005787">
    <property type="term" value="C:signal peptidase complex"/>
    <property type="evidence" value="ECO:0007669"/>
    <property type="project" value="InterPro"/>
</dbReference>
<dbReference type="InterPro" id="IPR000086">
    <property type="entry name" value="NUDIX_hydrolase_dom"/>
</dbReference>
<evidence type="ECO:0000256" key="1">
    <source>
        <dbReference type="ARBA" id="ARBA00000374"/>
    </source>
</evidence>
<evidence type="ECO:0000256" key="13">
    <source>
        <dbReference type="ARBA" id="ARBA00023229"/>
    </source>
</evidence>
<comment type="subcellular location">
    <subcellularLocation>
        <location evidence="3">Endoplasmic reticulum membrane</location>
        <topology evidence="3">Single-pass type II membrane protein</topology>
    </subcellularLocation>
</comment>
<dbReference type="Proteomes" id="UP000276991">
    <property type="component" value="Unassembled WGS sequence"/>
</dbReference>
<keyword evidence="12 15" id="KW-0472">Membrane</keyword>
<keyword evidence="11 15" id="KW-1133">Transmembrane helix</keyword>
<evidence type="ECO:0000256" key="10">
    <source>
        <dbReference type="ARBA" id="ARBA00022968"/>
    </source>
</evidence>
<name>A0A498S2I8_ACAVI</name>
<dbReference type="InterPro" id="IPR007653">
    <property type="entry name" value="SPC3"/>
</dbReference>
<keyword evidence="8 15" id="KW-0812">Transmembrane</keyword>
<dbReference type="CDD" id="cd02885">
    <property type="entry name" value="NUDIX_IPP_Isomerase"/>
    <property type="match status" value="1"/>
</dbReference>
<dbReference type="PROSITE" id="PS51462">
    <property type="entry name" value="NUDIX"/>
    <property type="match status" value="1"/>
</dbReference>
<feature type="domain" description="Nudix hydrolase" evidence="16">
    <location>
        <begin position="56"/>
        <end position="210"/>
    </location>
</feature>
<keyword evidence="13" id="KW-0414">Isoprene biosynthesis</keyword>
<evidence type="ECO:0000256" key="9">
    <source>
        <dbReference type="ARBA" id="ARBA00022824"/>
    </source>
</evidence>
<keyword evidence="9" id="KW-0256">Endoplasmic reticulum</keyword>
<dbReference type="STRING" id="6277.A0A498S2I8"/>
<feature type="transmembrane region" description="Helical" evidence="15">
    <location>
        <begin position="205"/>
        <end position="228"/>
    </location>
</feature>
<dbReference type="GO" id="GO:0050992">
    <property type="term" value="P:dimethylallyl diphosphate biosynthetic process"/>
    <property type="evidence" value="ECO:0007669"/>
    <property type="project" value="UniProtKB-UniPathway"/>
</dbReference>
<evidence type="ECO:0000313" key="17">
    <source>
        <dbReference type="EMBL" id="VBB27516.1"/>
    </source>
</evidence>
<dbReference type="InterPro" id="IPR011876">
    <property type="entry name" value="IsopentenylPP_isomerase_typ1"/>
</dbReference>
<dbReference type="Pfam" id="PF04573">
    <property type="entry name" value="SPC22"/>
    <property type="match status" value="1"/>
</dbReference>
<proteinExistence type="inferred from homology"/>
<dbReference type="EC" id="5.3.3.2" evidence="7"/>
<comment type="pathway">
    <text evidence="4">Isoprenoid biosynthesis; dimethylallyl diphosphate biosynthesis; dimethylallyl diphosphate from isopentenyl diphosphate: step 1/1.</text>
</comment>
<evidence type="ECO:0000256" key="11">
    <source>
        <dbReference type="ARBA" id="ARBA00022989"/>
    </source>
</evidence>
<comment type="catalytic activity">
    <reaction evidence="1">
        <text>isopentenyl diphosphate = dimethylallyl diphosphate</text>
        <dbReference type="Rhea" id="RHEA:23284"/>
        <dbReference type="ChEBI" id="CHEBI:57623"/>
        <dbReference type="ChEBI" id="CHEBI:128769"/>
        <dbReference type="EC" id="5.3.3.2"/>
    </reaction>
</comment>
<keyword evidence="14" id="KW-0413">Isomerase</keyword>
<accession>A0A498S2I8</accession>
<evidence type="ECO:0000256" key="7">
    <source>
        <dbReference type="ARBA" id="ARBA00012057"/>
    </source>
</evidence>